<dbReference type="EC" id="2.1.1.297" evidence="5"/>
<dbReference type="InterPro" id="IPR029063">
    <property type="entry name" value="SAM-dependent_MTases_sf"/>
</dbReference>
<dbReference type="InterPro" id="IPR007848">
    <property type="entry name" value="Small_mtfrase_dom"/>
</dbReference>
<comment type="similarity">
    <text evidence="5">Belongs to the protein N5-glutamine methyltransferase family. PrmC subfamily.</text>
</comment>
<name>A0A1H2TP52_9BACI</name>
<gene>
    <name evidence="5" type="primary">prmC</name>
    <name evidence="8" type="ORF">SAMN05421781_1505</name>
</gene>
<keyword evidence="3 5" id="KW-0949">S-adenosyl-L-methionine</keyword>
<keyword evidence="1 5" id="KW-0489">Methyltransferase</keyword>
<protein>
    <recommendedName>
        <fullName evidence="5">Release factor glutamine methyltransferase</fullName>
        <shortName evidence="5">RF MTase</shortName>
        <ecNumber evidence="5">2.1.1.297</ecNumber>
    </recommendedName>
    <alternativeName>
        <fullName evidence="5">N5-glutamine methyltransferase PrmC</fullName>
    </alternativeName>
    <alternativeName>
        <fullName evidence="5">Protein-(glutamine-N5) MTase PrmC</fullName>
    </alternativeName>
    <alternativeName>
        <fullName evidence="5">Protein-glutamine N-methyltransferase PrmC</fullName>
    </alternativeName>
</protein>
<dbReference type="AlphaFoldDB" id="A0A1H2TP52"/>
<dbReference type="RefSeq" id="WP_091613182.1">
    <property type="nucleotide sequence ID" value="NZ_FNNC01000002.1"/>
</dbReference>
<evidence type="ECO:0000256" key="1">
    <source>
        <dbReference type="ARBA" id="ARBA00022603"/>
    </source>
</evidence>
<dbReference type="InterPro" id="IPR019874">
    <property type="entry name" value="RF_methyltr_PrmC"/>
</dbReference>
<evidence type="ECO:0000259" key="6">
    <source>
        <dbReference type="Pfam" id="PF05175"/>
    </source>
</evidence>
<feature type="binding site" evidence="5">
    <location>
        <position position="175"/>
    </location>
    <ligand>
        <name>S-adenosyl-L-methionine</name>
        <dbReference type="ChEBI" id="CHEBI:59789"/>
    </ligand>
</feature>
<feature type="binding site" evidence="5">
    <location>
        <begin position="125"/>
        <end position="129"/>
    </location>
    <ligand>
        <name>S-adenosyl-L-methionine</name>
        <dbReference type="ChEBI" id="CHEBI:59789"/>
    </ligand>
</feature>
<proteinExistence type="inferred from homology"/>
<feature type="binding site" evidence="5">
    <location>
        <position position="192"/>
    </location>
    <ligand>
        <name>S-adenosyl-L-methionine</name>
        <dbReference type="ChEBI" id="CHEBI:59789"/>
    </ligand>
</feature>
<organism evidence="8 9">
    <name type="scientific">Marinococcus luteus</name>
    <dbReference type="NCBI Taxonomy" id="1122204"/>
    <lineage>
        <taxon>Bacteria</taxon>
        <taxon>Bacillati</taxon>
        <taxon>Bacillota</taxon>
        <taxon>Bacilli</taxon>
        <taxon>Bacillales</taxon>
        <taxon>Bacillaceae</taxon>
        <taxon>Marinococcus</taxon>
    </lineage>
</organism>
<evidence type="ECO:0000259" key="7">
    <source>
        <dbReference type="Pfam" id="PF17827"/>
    </source>
</evidence>
<dbReference type="Pfam" id="PF05175">
    <property type="entry name" value="MTS"/>
    <property type="match status" value="1"/>
</dbReference>
<dbReference type="GO" id="GO:0102559">
    <property type="term" value="F:peptide chain release factor N(5)-glutamine methyltransferase activity"/>
    <property type="evidence" value="ECO:0007669"/>
    <property type="project" value="UniProtKB-EC"/>
</dbReference>
<dbReference type="Pfam" id="PF17827">
    <property type="entry name" value="PrmC_N"/>
    <property type="match status" value="1"/>
</dbReference>
<evidence type="ECO:0000256" key="5">
    <source>
        <dbReference type="HAMAP-Rule" id="MF_02126"/>
    </source>
</evidence>
<feature type="binding site" evidence="5">
    <location>
        <begin position="192"/>
        <end position="195"/>
    </location>
    <ligand>
        <name>substrate</name>
    </ligand>
</feature>
<evidence type="ECO:0000256" key="2">
    <source>
        <dbReference type="ARBA" id="ARBA00022679"/>
    </source>
</evidence>
<dbReference type="STRING" id="1122204.SAMN05421781_1505"/>
<evidence type="ECO:0000313" key="9">
    <source>
        <dbReference type="Proteomes" id="UP000199488"/>
    </source>
</evidence>
<comment type="catalytic activity">
    <reaction evidence="4 5">
        <text>L-glutaminyl-[peptide chain release factor] + S-adenosyl-L-methionine = N(5)-methyl-L-glutaminyl-[peptide chain release factor] + S-adenosyl-L-homocysteine + H(+)</text>
        <dbReference type="Rhea" id="RHEA:42896"/>
        <dbReference type="Rhea" id="RHEA-COMP:10271"/>
        <dbReference type="Rhea" id="RHEA-COMP:10272"/>
        <dbReference type="ChEBI" id="CHEBI:15378"/>
        <dbReference type="ChEBI" id="CHEBI:30011"/>
        <dbReference type="ChEBI" id="CHEBI:57856"/>
        <dbReference type="ChEBI" id="CHEBI:59789"/>
        <dbReference type="ChEBI" id="CHEBI:61891"/>
        <dbReference type="EC" id="2.1.1.297"/>
    </reaction>
</comment>
<dbReference type="Proteomes" id="UP000199488">
    <property type="component" value="Unassembled WGS sequence"/>
</dbReference>
<evidence type="ECO:0000313" key="8">
    <source>
        <dbReference type="EMBL" id="SDW45640.1"/>
    </source>
</evidence>
<evidence type="ECO:0000256" key="3">
    <source>
        <dbReference type="ARBA" id="ARBA00022691"/>
    </source>
</evidence>
<dbReference type="InterPro" id="IPR004556">
    <property type="entry name" value="HemK-like"/>
</dbReference>
<feature type="binding site" evidence="5">
    <location>
        <position position="148"/>
    </location>
    <ligand>
        <name>S-adenosyl-L-methionine</name>
        <dbReference type="ChEBI" id="CHEBI:59789"/>
    </ligand>
</feature>
<feature type="domain" description="Methyltransferase small" evidence="6">
    <location>
        <begin position="117"/>
        <end position="196"/>
    </location>
</feature>
<dbReference type="CDD" id="cd02440">
    <property type="entry name" value="AdoMet_MTases"/>
    <property type="match status" value="1"/>
</dbReference>
<dbReference type="SUPFAM" id="SSF53335">
    <property type="entry name" value="S-adenosyl-L-methionine-dependent methyltransferases"/>
    <property type="match status" value="1"/>
</dbReference>
<sequence>MKEEPLVFEARRWASSFLKEHGREETAADWLLEHHLQLSRSQLLAAAREKVALQTWEHFQQDVRNHAAGTPVQHLTGSSFFYDREFHVNPDVLIPRMETEELVWHVIDWVQKNKELKSPVIVDVGTGSGIIAVTLALELSSARVQAVDIDSRALETAKRNADRLQAPVTFHQESFLEGMASRKEQAEVIVSNPPYIPKDEWEKLDPLVRDKEPAVALIGKGKEGIHSYEEIISRAAEVLAPGGLLAFEIGWQQGKAVMEAAEKVFPGKRIQVIKDLNGNDRIVTVVNK</sequence>
<dbReference type="HAMAP" id="MF_02126">
    <property type="entry name" value="RF_methyltr_PrmC"/>
    <property type="match status" value="1"/>
</dbReference>
<dbReference type="PROSITE" id="PS00092">
    <property type="entry name" value="N6_MTASE"/>
    <property type="match status" value="1"/>
</dbReference>
<accession>A0A1H2TP52</accession>
<dbReference type="EMBL" id="FNNC01000002">
    <property type="protein sequence ID" value="SDW45640.1"/>
    <property type="molecule type" value="Genomic_DNA"/>
</dbReference>
<dbReference type="GO" id="GO:0003676">
    <property type="term" value="F:nucleic acid binding"/>
    <property type="evidence" value="ECO:0007669"/>
    <property type="project" value="InterPro"/>
</dbReference>
<dbReference type="GO" id="GO:0032259">
    <property type="term" value="P:methylation"/>
    <property type="evidence" value="ECO:0007669"/>
    <property type="project" value="UniProtKB-KW"/>
</dbReference>
<dbReference type="PANTHER" id="PTHR18895">
    <property type="entry name" value="HEMK METHYLTRANSFERASE"/>
    <property type="match status" value="1"/>
</dbReference>
<keyword evidence="9" id="KW-1185">Reference proteome</keyword>
<keyword evidence="2 5" id="KW-0808">Transferase</keyword>
<dbReference type="InterPro" id="IPR002052">
    <property type="entry name" value="DNA_methylase_N6_adenine_CS"/>
</dbReference>
<reference evidence="8 9" key="1">
    <citation type="submission" date="2016-10" db="EMBL/GenBank/DDBJ databases">
        <authorList>
            <person name="de Groot N.N."/>
        </authorList>
    </citation>
    <scope>NUCLEOTIDE SEQUENCE [LARGE SCALE GENOMIC DNA]</scope>
    <source>
        <strain evidence="8 9">DSM 23126</strain>
    </source>
</reference>
<dbReference type="InterPro" id="IPR050320">
    <property type="entry name" value="N5-glutamine_MTase"/>
</dbReference>
<dbReference type="Gene3D" id="1.10.8.10">
    <property type="entry name" value="DNA helicase RuvA subunit, C-terminal domain"/>
    <property type="match status" value="1"/>
</dbReference>
<dbReference type="NCBIfam" id="TIGR00536">
    <property type="entry name" value="hemK_fam"/>
    <property type="match status" value="1"/>
</dbReference>
<dbReference type="InterPro" id="IPR040758">
    <property type="entry name" value="PrmC_N"/>
</dbReference>
<feature type="domain" description="Release factor glutamine methyltransferase N-terminal" evidence="7">
    <location>
        <begin position="9"/>
        <end position="77"/>
    </location>
</feature>
<dbReference type="PANTHER" id="PTHR18895:SF74">
    <property type="entry name" value="MTRF1L RELEASE FACTOR GLUTAMINE METHYLTRANSFERASE"/>
    <property type="match status" value="1"/>
</dbReference>
<dbReference type="NCBIfam" id="TIGR03534">
    <property type="entry name" value="RF_mod_PrmC"/>
    <property type="match status" value="1"/>
</dbReference>
<comment type="function">
    <text evidence="5">Methylates the class 1 translation termination release factors RF1/PrfA and RF2/PrfB on the glutamine residue of the universally conserved GGQ motif.</text>
</comment>
<dbReference type="OrthoDB" id="9800643at2"/>
<dbReference type="Gene3D" id="3.40.50.150">
    <property type="entry name" value="Vaccinia Virus protein VP39"/>
    <property type="match status" value="1"/>
</dbReference>
<evidence type="ECO:0000256" key="4">
    <source>
        <dbReference type="ARBA" id="ARBA00048391"/>
    </source>
</evidence>